<keyword evidence="2" id="KW-1185">Reference proteome</keyword>
<gene>
    <name evidence="1" type="ORF">MKW98_011363</name>
</gene>
<evidence type="ECO:0000313" key="1">
    <source>
        <dbReference type="EMBL" id="KAI3923733.1"/>
    </source>
</evidence>
<name>A0AAD4STY4_9MAGN</name>
<comment type="caution">
    <text evidence="1">The sequence shown here is derived from an EMBL/GenBank/DDBJ whole genome shotgun (WGS) entry which is preliminary data.</text>
</comment>
<protein>
    <submittedName>
        <fullName evidence="1">Uncharacterized protein</fullName>
    </submittedName>
</protein>
<reference evidence="1" key="1">
    <citation type="submission" date="2022-04" db="EMBL/GenBank/DDBJ databases">
        <title>A functionally conserved STORR gene fusion in Papaver species that diverged 16.8 million years ago.</title>
        <authorList>
            <person name="Catania T."/>
        </authorList>
    </citation>
    <scope>NUCLEOTIDE SEQUENCE</scope>
    <source>
        <strain evidence="1">S-188037</strain>
    </source>
</reference>
<dbReference type="EMBL" id="JAJJMB010008429">
    <property type="protein sequence ID" value="KAI3923733.1"/>
    <property type="molecule type" value="Genomic_DNA"/>
</dbReference>
<proteinExistence type="predicted"/>
<dbReference type="Proteomes" id="UP001202328">
    <property type="component" value="Unassembled WGS sequence"/>
</dbReference>
<sequence>MQLACCSSVFSSSVAKRISWERGENVGETAGYKMDLVISNRWRRLVLVGLKFVGVCVSETGFRIKNNIQVDLLSALQTKVQLPWLKLNNDMDL</sequence>
<dbReference type="AlphaFoldDB" id="A0AAD4STY4"/>
<organism evidence="1 2">
    <name type="scientific">Papaver atlanticum</name>
    <dbReference type="NCBI Taxonomy" id="357466"/>
    <lineage>
        <taxon>Eukaryota</taxon>
        <taxon>Viridiplantae</taxon>
        <taxon>Streptophyta</taxon>
        <taxon>Embryophyta</taxon>
        <taxon>Tracheophyta</taxon>
        <taxon>Spermatophyta</taxon>
        <taxon>Magnoliopsida</taxon>
        <taxon>Ranunculales</taxon>
        <taxon>Papaveraceae</taxon>
        <taxon>Papaveroideae</taxon>
        <taxon>Papaver</taxon>
    </lineage>
</organism>
<accession>A0AAD4STY4</accession>
<evidence type="ECO:0000313" key="2">
    <source>
        <dbReference type="Proteomes" id="UP001202328"/>
    </source>
</evidence>